<name>A0A7C2JZ91_9PLAN</name>
<dbReference type="PANTHER" id="PTHR31350">
    <property type="entry name" value="SI:DKEY-261L7.2"/>
    <property type="match status" value="1"/>
</dbReference>
<dbReference type="SUPFAM" id="SSF48452">
    <property type="entry name" value="TPR-like"/>
    <property type="match status" value="1"/>
</dbReference>
<accession>A0A7C2JZ91</accession>
<dbReference type="AlphaFoldDB" id="A0A7C2JZ91"/>
<evidence type="ECO:0000259" key="2">
    <source>
        <dbReference type="Pfam" id="PF13369"/>
    </source>
</evidence>
<dbReference type="PANTHER" id="PTHR31350:SF21">
    <property type="entry name" value="F-BOX ONLY PROTEIN 21"/>
    <property type="match status" value="1"/>
</dbReference>
<evidence type="ECO:0000256" key="1">
    <source>
        <dbReference type="ARBA" id="ARBA00007100"/>
    </source>
</evidence>
<sequence>MLLSLEFPGDEEFARLLARQPEVDLTLVALELARDAYPQLDFQHTLDWLTRRGRELTDIAIKAPTDRVLLRNIGRCLSGTHGLHGDREAFHRPESSYLHRVIETGVGIPISLSLVYIAAAQRAGIDMVGVASPMHFLVRYDGADGTYFVDAFHQGRILSRERCLRWLTQMTELPADDIDAMLEPARPREIVVRMLNNLKSLHIQQDDWESAWRVQRRLTALQPMLFDQRRDLALVALKSNRLGLAVDLLTACLKDSPDEETTRFLRSHLHAAEHLLAEWN</sequence>
<dbReference type="Pfam" id="PF13369">
    <property type="entry name" value="Transglut_core2"/>
    <property type="match status" value="1"/>
</dbReference>
<comment type="similarity">
    <text evidence="1">Belongs to the UPF0162 family.</text>
</comment>
<dbReference type="Gene3D" id="1.25.40.10">
    <property type="entry name" value="Tetratricopeptide repeat domain"/>
    <property type="match status" value="1"/>
</dbReference>
<dbReference type="InterPro" id="IPR011990">
    <property type="entry name" value="TPR-like_helical_dom_sf"/>
</dbReference>
<gene>
    <name evidence="3" type="ORF">ENQ76_05650</name>
</gene>
<organism evidence="3">
    <name type="scientific">Schlesneria paludicola</name>
    <dbReference type="NCBI Taxonomy" id="360056"/>
    <lineage>
        <taxon>Bacteria</taxon>
        <taxon>Pseudomonadati</taxon>
        <taxon>Planctomycetota</taxon>
        <taxon>Planctomycetia</taxon>
        <taxon>Planctomycetales</taxon>
        <taxon>Planctomycetaceae</taxon>
        <taxon>Schlesneria</taxon>
    </lineage>
</organism>
<dbReference type="InterPro" id="IPR032698">
    <property type="entry name" value="SirB1_N"/>
</dbReference>
<comment type="caution">
    <text evidence="3">The sequence shown here is derived from an EMBL/GenBank/DDBJ whole genome shotgun (WGS) entry which is preliminary data.</text>
</comment>
<proteinExistence type="inferred from homology"/>
<feature type="domain" description="Protein SirB1 N-terminal" evidence="2">
    <location>
        <begin position="46"/>
        <end position="196"/>
    </location>
</feature>
<dbReference type="EMBL" id="DSOK01000168">
    <property type="protein sequence ID" value="HEN14939.1"/>
    <property type="molecule type" value="Genomic_DNA"/>
</dbReference>
<evidence type="ECO:0000313" key="3">
    <source>
        <dbReference type="EMBL" id="HEN14939.1"/>
    </source>
</evidence>
<protein>
    <submittedName>
        <fullName evidence="3">Tetratricopeptide repeat protein</fullName>
    </submittedName>
</protein>
<dbReference type="Pfam" id="PF13371">
    <property type="entry name" value="TPR_9"/>
    <property type="match status" value="1"/>
</dbReference>
<reference evidence="3" key="1">
    <citation type="journal article" date="2020" name="mSystems">
        <title>Genome- and Community-Level Interaction Insights into Carbon Utilization and Element Cycling Functions of Hydrothermarchaeota in Hydrothermal Sediment.</title>
        <authorList>
            <person name="Zhou Z."/>
            <person name="Liu Y."/>
            <person name="Xu W."/>
            <person name="Pan J."/>
            <person name="Luo Z.H."/>
            <person name="Li M."/>
        </authorList>
    </citation>
    <scope>NUCLEOTIDE SEQUENCE [LARGE SCALE GENOMIC DNA]</scope>
    <source>
        <strain evidence="3">SpSt-339</strain>
    </source>
</reference>